<evidence type="ECO:0000256" key="12">
    <source>
        <dbReference type="HAMAP-Rule" id="MF_00942"/>
    </source>
</evidence>
<feature type="binding site" evidence="12">
    <location>
        <position position="185"/>
    </location>
    <ligand>
        <name>[4Fe-4S] cluster</name>
        <dbReference type="ChEBI" id="CHEBI:49883"/>
    </ligand>
</feature>
<comment type="caution">
    <text evidence="14">The sequence shown here is derived from an EMBL/GenBank/DDBJ whole genome shotgun (WGS) entry which is preliminary data.</text>
</comment>
<keyword evidence="14" id="KW-0255">Endonuclease</keyword>
<dbReference type="SMART" id="SM00525">
    <property type="entry name" value="FES"/>
    <property type="match status" value="1"/>
</dbReference>
<proteinExistence type="inferred from homology"/>
<keyword evidence="11 12" id="KW-0326">Glycosidase</keyword>
<evidence type="ECO:0000256" key="3">
    <source>
        <dbReference type="ARBA" id="ARBA00022723"/>
    </source>
</evidence>
<dbReference type="Pfam" id="PF00730">
    <property type="entry name" value="HhH-GPD"/>
    <property type="match status" value="1"/>
</dbReference>
<keyword evidence="14" id="KW-0540">Nuclease</keyword>
<dbReference type="PANTHER" id="PTHR10359:SF18">
    <property type="entry name" value="ENDONUCLEASE III"/>
    <property type="match status" value="1"/>
</dbReference>
<dbReference type="InterPro" id="IPR023170">
    <property type="entry name" value="HhH_base_excis_C"/>
</dbReference>
<comment type="catalytic activity">
    <reaction evidence="12">
        <text>2'-deoxyribonucleotide-(2'-deoxyribose 5'-phosphate)-2'-deoxyribonucleotide-DNA = a 3'-end 2'-deoxyribonucleotide-(2,3-dehydro-2,3-deoxyribose 5'-phosphate)-DNA + a 5'-end 5'-phospho-2'-deoxyribonucleoside-DNA + H(+)</text>
        <dbReference type="Rhea" id="RHEA:66592"/>
        <dbReference type="Rhea" id="RHEA-COMP:13180"/>
        <dbReference type="Rhea" id="RHEA-COMP:16897"/>
        <dbReference type="Rhea" id="RHEA-COMP:17067"/>
        <dbReference type="ChEBI" id="CHEBI:15378"/>
        <dbReference type="ChEBI" id="CHEBI:136412"/>
        <dbReference type="ChEBI" id="CHEBI:157695"/>
        <dbReference type="ChEBI" id="CHEBI:167181"/>
        <dbReference type="EC" id="4.2.99.18"/>
    </reaction>
</comment>
<keyword evidence="7 12" id="KW-0411">Iron-sulfur</keyword>
<dbReference type="InterPro" id="IPR011257">
    <property type="entry name" value="DNA_glycosylase"/>
</dbReference>
<evidence type="ECO:0000256" key="2">
    <source>
        <dbReference type="ARBA" id="ARBA00022485"/>
    </source>
</evidence>
<protein>
    <recommendedName>
        <fullName evidence="12">Endonuclease III</fullName>
        <ecNumber evidence="12">4.2.99.18</ecNumber>
    </recommendedName>
    <alternativeName>
        <fullName evidence="12">DNA-(apurinic or apyrimidinic site) lyase</fullName>
    </alternativeName>
</protein>
<keyword evidence="4 12" id="KW-0227">DNA damage</keyword>
<dbReference type="FunFam" id="1.10.1670.10:FF:000001">
    <property type="entry name" value="Endonuclease III"/>
    <property type="match status" value="1"/>
</dbReference>
<keyword evidence="5 12" id="KW-0378">Hydrolase</keyword>
<dbReference type="GO" id="GO:0140078">
    <property type="term" value="F:class I DNA-(apurinic or apyrimidinic site) endonuclease activity"/>
    <property type="evidence" value="ECO:0007669"/>
    <property type="project" value="UniProtKB-EC"/>
</dbReference>
<keyword evidence="10 12" id="KW-0456">Lyase</keyword>
<evidence type="ECO:0000256" key="10">
    <source>
        <dbReference type="ARBA" id="ARBA00023239"/>
    </source>
</evidence>
<dbReference type="Proteomes" id="UP000318093">
    <property type="component" value="Unassembled WGS sequence"/>
</dbReference>
<keyword evidence="8 12" id="KW-0238">DNA-binding</keyword>
<dbReference type="InterPro" id="IPR003265">
    <property type="entry name" value="HhH-GPD_domain"/>
</dbReference>
<dbReference type="EMBL" id="VBAN01000099">
    <property type="protein sequence ID" value="TMI83648.1"/>
    <property type="molecule type" value="Genomic_DNA"/>
</dbReference>
<evidence type="ECO:0000256" key="7">
    <source>
        <dbReference type="ARBA" id="ARBA00023014"/>
    </source>
</evidence>
<feature type="binding site" evidence="12">
    <location>
        <position position="188"/>
    </location>
    <ligand>
        <name>[4Fe-4S] cluster</name>
        <dbReference type="ChEBI" id="CHEBI:49883"/>
    </ligand>
</feature>
<dbReference type="SMART" id="SM00478">
    <property type="entry name" value="ENDO3c"/>
    <property type="match status" value="1"/>
</dbReference>
<name>A0A537JJD4_9BACT</name>
<dbReference type="Gene3D" id="1.10.1670.10">
    <property type="entry name" value="Helix-hairpin-Helix base-excision DNA repair enzymes (C-terminal)"/>
    <property type="match status" value="1"/>
</dbReference>
<comment type="similarity">
    <text evidence="1 12">Belongs to the Nth/MutY family.</text>
</comment>
<evidence type="ECO:0000256" key="11">
    <source>
        <dbReference type="ARBA" id="ARBA00023295"/>
    </source>
</evidence>
<keyword evidence="2 12" id="KW-0004">4Fe-4S</keyword>
<feature type="binding site" evidence="12">
    <location>
        <position position="178"/>
    </location>
    <ligand>
        <name>[4Fe-4S] cluster</name>
        <dbReference type="ChEBI" id="CHEBI:49883"/>
    </ligand>
</feature>
<evidence type="ECO:0000256" key="4">
    <source>
        <dbReference type="ARBA" id="ARBA00022763"/>
    </source>
</evidence>
<evidence type="ECO:0000256" key="5">
    <source>
        <dbReference type="ARBA" id="ARBA00022801"/>
    </source>
</evidence>
<keyword evidence="3 12" id="KW-0479">Metal-binding</keyword>
<comment type="function">
    <text evidence="12">DNA repair enzyme that has both DNA N-glycosylase activity and AP-lyase activity. The DNA N-glycosylase activity releases various damaged pyrimidines from DNA by cleaving the N-glycosidic bond, leaving an AP (apurinic/apyrimidinic) site. The AP-lyase activity cleaves the phosphodiester bond 3' to the AP site by a beta-elimination, leaving a 3'-terminal unsaturated sugar and a product with a terminal 5'-phosphate.</text>
</comment>
<dbReference type="InterPro" id="IPR003651">
    <property type="entry name" value="Endonuclease3_FeS-loop_motif"/>
</dbReference>
<dbReference type="FunFam" id="1.10.340.30:FF:000001">
    <property type="entry name" value="Endonuclease III"/>
    <property type="match status" value="1"/>
</dbReference>
<dbReference type="GO" id="GO:0019104">
    <property type="term" value="F:DNA N-glycosylase activity"/>
    <property type="evidence" value="ECO:0007669"/>
    <property type="project" value="UniProtKB-UniRule"/>
</dbReference>
<dbReference type="PANTHER" id="PTHR10359">
    <property type="entry name" value="A/G-SPECIFIC ADENINE GLYCOSYLASE/ENDONUCLEASE III"/>
    <property type="match status" value="1"/>
</dbReference>
<evidence type="ECO:0000259" key="13">
    <source>
        <dbReference type="SMART" id="SM00478"/>
    </source>
</evidence>
<dbReference type="NCBIfam" id="TIGR01083">
    <property type="entry name" value="nth"/>
    <property type="match status" value="1"/>
</dbReference>
<dbReference type="GO" id="GO:0003677">
    <property type="term" value="F:DNA binding"/>
    <property type="evidence" value="ECO:0007669"/>
    <property type="project" value="UniProtKB-UniRule"/>
</dbReference>
<evidence type="ECO:0000256" key="8">
    <source>
        <dbReference type="ARBA" id="ARBA00023125"/>
    </source>
</evidence>
<dbReference type="InterPro" id="IPR005759">
    <property type="entry name" value="Nth"/>
</dbReference>
<evidence type="ECO:0000256" key="1">
    <source>
        <dbReference type="ARBA" id="ARBA00008343"/>
    </source>
</evidence>
<evidence type="ECO:0000313" key="14">
    <source>
        <dbReference type="EMBL" id="TMI83648.1"/>
    </source>
</evidence>
<dbReference type="EC" id="4.2.99.18" evidence="12"/>
<dbReference type="Gene3D" id="1.10.340.30">
    <property type="entry name" value="Hypothetical protein, domain 2"/>
    <property type="match status" value="1"/>
</dbReference>
<dbReference type="InterPro" id="IPR000445">
    <property type="entry name" value="HhH_motif"/>
</dbReference>
<dbReference type="GO" id="GO:0006285">
    <property type="term" value="P:base-excision repair, AP site formation"/>
    <property type="evidence" value="ECO:0007669"/>
    <property type="project" value="TreeGrafter"/>
</dbReference>
<dbReference type="GO" id="GO:0046872">
    <property type="term" value="F:metal ion binding"/>
    <property type="evidence" value="ECO:0007669"/>
    <property type="project" value="UniProtKB-KW"/>
</dbReference>
<dbReference type="SUPFAM" id="SSF48150">
    <property type="entry name" value="DNA-glycosylase"/>
    <property type="match status" value="1"/>
</dbReference>
<dbReference type="AlphaFoldDB" id="A0A537JJD4"/>
<dbReference type="Pfam" id="PF00633">
    <property type="entry name" value="HHH"/>
    <property type="match status" value="1"/>
</dbReference>
<organism evidence="14 15">
    <name type="scientific">Candidatus Segetimicrobium genomatis</name>
    <dbReference type="NCBI Taxonomy" id="2569760"/>
    <lineage>
        <taxon>Bacteria</taxon>
        <taxon>Bacillati</taxon>
        <taxon>Candidatus Sysuimicrobiota</taxon>
        <taxon>Candidatus Sysuimicrobiia</taxon>
        <taxon>Candidatus Sysuimicrobiales</taxon>
        <taxon>Candidatus Segetimicrobiaceae</taxon>
        <taxon>Candidatus Segetimicrobium</taxon>
    </lineage>
</organism>
<gene>
    <name evidence="12 14" type="primary">nth</name>
    <name evidence="14" type="ORF">E6H03_03285</name>
</gene>
<dbReference type="GO" id="GO:0051539">
    <property type="term" value="F:4 iron, 4 sulfur cluster binding"/>
    <property type="evidence" value="ECO:0007669"/>
    <property type="project" value="UniProtKB-UniRule"/>
</dbReference>
<sequence length="266" mass="29203">MARRLAQRYPHPELPLRHSSPFQLLIATILSAQSTDAQVNLVTPGLFQRYRTPADFANARREELEQAIHSTGFFRAKTRAIQNASRMLVERFGGKVPRTLEELVQLDGVGRKTANVVLSIFGVPGIVVDTHVRRLSRRMALTAHDDPDKIEQDLMGVIPRADWSAFSLRLIYFGRQVCDARRPQCPSCPVRDLCPSSRHGGFPPWMAAHRAGRNGRAGRAGAVLARAAGPASGRIAGRASGRIGRGLTAVPRPRAVPTGVSGRRER</sequence>
<evidence type="ECO:0000313" key="15">
    <source>
        <dbReference type="Proteomes" id="UP000318093"/>
    </source>
</evidence>
<evidence type="ECO:0000256" key="9">
    <source>
        <dbReference type="ARBA" id="ARBA00023204"/>
    </source>
</evidence>
<accession>A0A537JJD4</accession>
<dbReference type="HAMAP" id="MF_00942">
    <property type="entry name" value="Nth"/>
    <property type="match status" value="1"/>
</dbReference>
<evidence type="ECO:0000256" key="6">
    <source>
        <dbReference type="ARBA" id="ARBA00023004"/>
    </source>
</evidence>
<keyword evidence="9 12" id="KW-0234">DNA repair</keyword>
<keyword evidence="6 12" id="KW-0408">Iron</keyword>
<reference evidence="14 15" key="1">
    <citation type="journal article" date="2019" name="Nat. Microbiol.">
        <title>Mediterranean grassland soil C-N compound turnover is dependent on rainfall and depth, and is mediated by genomically divergent microorganisms.</title>
        <authorList>
            <person name="Diamond S."/>
            <person name="Andeer P.F."/>
            <person name="Li Z."/>
            <person name="Crits-Christoph A."/>
            <person name="Burstein D."/>
            <person name="Anantharaman K."/>
            <person name="Lane K.R."/>
            <person name="Thomas B.C."/>
            <person name="Pan C."/>
            <person name="Northen T.R."/>
            <person name="Banfield J.F."/>
        </authorList>
    </citation>
    <scope>NUCLEOTIDE SEQUENCE [LARGE SCALE GENOMIC DNA]</scope>
    <source>
        <strain evidence="14">NP_6</strain>
    </source>
</reference>
<comment type="cofactor">
    <cofactor evidence="12">
        <name>[4Fe-4S] cluster</name>
        <dbReference type="ChEBI" id="CHEBI:49883"/>
    </cofactor>
    <text evidence="12">Binds 1 [4Fe-4S] cluster.</text>
</comment>
<dbReference type="CDD" id="cd00056">
    <property type="entry name" value="ENDO3c"/>
    <property type="match status" value="1"/>
</dbReference>
<feature type="domain" description="HhH-GPD" evidence="13">
    <location>
        <begin position="30"/>
        <end position="176"/>
    </location>
</feature>
<feature type="binding site" evidence="12">
    <location>
        <position position="194"/>
    </location>
    <ligand>
        <name>[4Fe-4S] cluster</name>
        <dbReference type="ChEBI" id="CHEBI:49883"/>
    </ligand>
</feature>